<evidence type="ECO:0000256" key="2">
    <source>
        <dbReference type="ARBA" id="ARBA00023125"/>
    </source>
</evidence>
<gene>
    <name evidence="5" type="ORF">LZ495_00585</name>
</gene>
<accession>A0AA41PTR9</accession>
<keyword evidence="3" id="KW-0804">Transcription</keyword>
<evidence type="ECO:0000256" key="3">
    <source>
        <dbReference type="ARBA" id="ARBA00023163"/>
    </source>
</evidence>
<evidence type="ECO:0000313" key="6">
    <source>
        <dbReference type="Proteomes" id="UP001165378"/>
    </source>
</evidence>
<dbReference type="Proteomes" id="UP001165378">
    <property type="component" value="Unassembled WGS sequence"/>
</dbReference>
<dbReference type="EMBL" id="JAKFHA010000001">
    <property type="protein sequence ID" value="MCF2525724.1"/>
    <property type="molecule type" value="Genomic_DNA"/>
</dbReference>
<dbReference type="AlphaFoldDB" id="A0AA41PTR9"/>
<dbReference type="RefSeq" id="WP_235049753.1">
    <property type="nucleotide sequence ID" value="NZ_JAKFHA010000001.1"/>
</dbReference>
<dbReference type="PANTHER" id="PTHR44688">
    <property type="entry name" value="DNA-BINDING TRANSCRIPTIONAL ACTIVATOR DEVR_DOSR"/>
    <property type="match status" value="1"/>
</dbReference>
<dbReference type="InterPro" id="IPR016032">
    <property type="entry name" value="Sig_transdc_resp-reg_C-effctor"/>
</dbReference>
<reference evidence="5" key="1">
    <citation type="submission" date="2022-01" db="EMBL/GenBank/DDBJ databases">
        <title>Genome-Based Taxonomic Classification of the Phylum Actinobacteria.</title>
        <authorList>
            <person name="Gao Y."/>
        </authorList>
    </citation>
    <scope>NUCLEOTIDE SEQUENCE</scope>
    <source>
        <strain evidence="5">KLBMP 8922</strain>
    </source>
</reference>
<keyword evidence="1" id="KW-0805">Transcription regulation</keyword>
<dbReference type="CDD" id="cd06170">
    <property type="entry name" value="LuxR_C_like"/>
    <property type="match status" value="1"/>
</dbReference>
<protein>
    <submittedName>
        <fullName evidence="5">Helix-turn-helix transcriptional regulator</fullName>
    </submittedName>
</protein>
<evidence type="ECO:0000313" key="5">
    <source>
        <dbReference type="EMBL" id="MCF2525724.1"/>
    </source>
</evidence>
<dbReference type="InterPro" id="IPR036388">
    <property type="entry name" value="WH-like_DNA-bd_sf"/>
</dbReference>
<dbReference type="GO" id="GO:0006355">
    <property type="term" value="P:regulation of DNA-templated transcription"/>
    <property type="evidence" value="ECO:0007669"/>
    <property type="project" value="InterPro"/>
</dbReference>
<dbReference type="PROSITE" id="PS00622">
    <property type="entry name" value="HTH_LUXR_1"/>
    <property type="match status" value="1"/>
</dbReference>
<feature type="domain" description="HTH luxR-type" evidence="4">
    <location>
        <begin position="301"/>
        <end position="366"/>
    </location>
</feature>
<evidence type="ECO:0000259" key="4">
    <source>
        <dbReference type="PROSITE" id="PS50043"/>
    </source>
</evidence>
<dbReference type="SMART" id="SM00421">
    <property type="entry name" value="HTH_LUXR"/>
    <property type="match status" value="1"/>
</dbReference>
<evidence type="ECO:0000256" key="1">
    <source>
        <dbReference type="ARBA" id="ARBA00023015"/>
    </source>
</evidence>
<dbReference type="GO" id="GO:0003677">
    <property type="term" value="F:DNA binding"/>
    <property type="evidence" value="ECO:0007669"/>
    <property type="project" value="UniProtKB-KW"/>
</dbReference>
<name>A0AA41PTR9_9ACTN</name>
<dbReference type="PANTHER" id="PTHR44688:SF16">
    <property type="entry name" value="DNA-BINDING TRANSCRIPTIONAL ACTIVATOR DEVR_DOSR"/>
    <property type="match status" value="1"/>
</dbReference>
<dbReference type="SUPFAM" id="SSF46894">
    <property type="entry name" value="C-terminal effector domain of the bipartite response regulators"/>
    <property type="match status" value="1"/>
</dbReference>
<organism evidence="5 6">
    <name type="scientific">Yinghuangia soli</name>
    <dbReference type="NCBI Taxonomy" id="2908204"/>
    <lineage>
        <taxon>Bacteria</taxon>
        <taxon>Bacillati</taxon>
        <taxon>Actinomycetota</taxon>
        <taxon>Actinomycetes</taxon>
        <taxon>Kitasatosporales</taxon>
        <taxon>Streptomycetaceae</taxon>
        <taxon>Yinghuangia</taxon>
    </lineage>
</organism>
<dbReference type="SUPFAM" id="SSF55781">
    <property type="entry name" value="GAF domain-like"/>
    <property type="match status" value="1"/>
</dbReference>
<comment type="caution">
    <text evidence="5">The sequence shown here is derived from an EMBL/GenBank/DDBJ whole genome shotgun (WGS) entry which is preliminary data.</text>
</comment>
<dbReference type="Pfam" id="PF00196">
    <property type="entry name" value="GerE"/>
    <property type="match status" value="1"/>
</dbReference>
<keyword evidence="6" id="KW-1185">Reference proteome</keyword>
<dbReference type="Gene3D" id="1.10.10.10">
    <property type="entry name" value="Winged helix-like DNA-binding domain superfamily/Winged helix DNA-binding domain"/>
    <property type="match status" value="1"/>
</dbReference>
<dbReference type="PRINTS" id="PR00038">
    <property type="entry name" value="HTHLUXR"/>
</dbReference>
<proteinExistence type="predicted"/>
<dbReference type="PROSITE" id="PS50043">
    <property type="entry name" value="HTH_LUXR_2"/>
    <property type="match status" value="1"/>
</dbReference>
<keyword evidence="2" id="KW-0238">DNA-binding</keyword>
<dbReference type="InterPro" id="IPR000792">
    <property type="entry name" value="Tscrpt_reg_LuxR_C"/>
</dbReference>
<sequence>MSESPLERARRAILRSSHRATGLDEFRADVDAALRPLVGWDVAAWSTTDPATLLFTSCVLIGMDEDHDAEQRLFELEFRADDVNRIRDLAPARVPAATLHAATGGDLSRSVRWRELLGALGVTDELRAVFRDREDCWGALAAYRFGGPPFTPADVDLLAALSPVIADGLRRGMLRDAAAEPPGLPAGSDAPGVLVADGSGAVAETTPQAAYWLAQITGASAVVPSVIRSVAAAARAAAAGRGDQPAQARLPRRDGGWLLLHGSALDPASPGVGDSAGSGAEPPSRVAVVIEPARQVHLADVMVRAYGLTAREREITEQVLQGRSTQDIAERLHISPYTVQDHLKSILAKADVSSRRDLVAELFGRHYAPATRGGALPSPYGWYNPSAASAASAASADPVQRVV</sequence>